<accession>A0ABR7NAG6</accession>
<dbReference type="InterPro" id="IPR023198">
    <property type="entry name" value="PGP-like_dom2"/>
</dbReference>
<proteinExistence type="predicted"/>
<protein>
    <submittedName>
        <fullName evidence="1">HAD family hydrolase</fullName>
    </submittedName>
</protein>
<dbReference type="Proteomes" id="UP000657421">
    <property type="component" value="Unassembled WGS sequence"/>
</dbReference>
<comment type="caution">
    <text evidence="1">The sequence shown here is derived from an EMBL/GenBank/DDBJ whole genome shotgun (WGS) entry which is preliminary data.</text>
</comment>
<dbReference type="InterPro" id="IPR036412">
    <property type="entry name" value="HAD-like_sf"/>
</dbReference>
<dbReference type="NCBIfam" id="TIGR01549">
    <property type="entry name" value="HAD-SF-IA-v1"/>
    <property type="match status" value="1"/>
</dbReference>
<evidence type="ECO:0000313" key="2">
    <source>
        <dbReference type="Proteomes" id="UP000657421"/>
    </source>
</evidence>
<keyword evidence="2" id="KW-1185">Reference proteome</keyword>
<dbReference type="SFLD" id="SFLDG01135">
    <property type="entry name" value="C1.5.6:_HAD__Beta-PGM__Phospha"/>
    <property type="match status" value="1"/>
</dbReference>
<dbReference type="InterPro" id="IPR006439">
    <property type="entry name" value="HAD-SF_hydro_IA"/>
</dbReference>
<gene>
    <name evidence="1" type="ORF">H8716_08620</name>
</gene>
<dbReference type="Gene3D" id="3.40.50.1000">
    <property type="entry name" value="HAD superfamily/HAD-like"/>
    <property type="match status" value="1"/>
</dbReference>
<dbReference type="InterPro" id="IPR023214">
    <property type="entry name" value="HAD_sf"/>
</dbReference>
<dbReference type="CDD" id="cd04302">
    <property type="entry name" value="HAD_5NT"/>
    <property type="match status" value="1"/>
</dbReference>
<dbReference type="GO" id="GO:0016787">
    <property type="term" value="F:hydrolase activity"/>
    <property type="evidence" value="ECO:0007669"/>
    <property type="project" value="UniProtKB-KW"/>
</dbReference>
<dbReference type="Pfam" id="PF13419">
    <property type="entry name" value="HAD_2"/>
    <property type="match status" value="1"/>
</dbReference>
<dbReference type="EMBL" id="JACRSZ010000007">
    <property type="protein sequence ID" value="MBC8573145.1"/>
    <property type="molecule type" value="Genomic_DNA"/>
</dbReference>
<dbReference type="PANTHER" id="PTHR43434">
    <property type="entry name" value="PHOSPHOGLYCOLATE PHOSPHATASE"/>
    <property type="match status" value="1"/>
</dbReference>
<reference evidence="1 2" key="1">
    <citation type="submission" date="2020-08" db="EMBL/GenBank/DDBJ databases">
        <title>Genome public.</title>
        <authorList>
            <person name="Liu C."/>
            <person name="Sun Q."/>
        </authorList>
    </citation>
    <scope>NUCLEOTIDE SEQUENCE [LARGE SCALE GENOMIC DNA]</scope>
    <source>
        <strain evidence="1 2">NSJ-46</strain>
    </source>
</reference>
<dbReference type="InterPro" id="IPR050155">
    <property type="entry name" value="HAD-like_hydrolase_sf"/>
</dbReference>
<keyword evidence="1" id="KW-0378">Hydrolase</keyword>
<dbReference type="SFLD" id="SFLDG01129">
    <property type="entry name" value="C1.5:_HAD__Beta-PGM__Phosphata"/>
    <property type="match status" value="1"/>
</dbReference>
<dbReference type="PANTHER" id="PTHR43434:SF20">
    <property type="entry name" value="5'-NUCLEOTIDASE"/>
    <property type="match status" value="1"/>
</dbReference>
<dbReference type="SFLD" id="SFLDS00003">
    <property type="entry name" value="Haloacid_Dehalogenase"/>
    <property type="match status" value="1"/>
</dbReference>
<dbReference type="RefSeq" id="WP_249308169.1">
    <property type="nucleotide sequence ID" value="NZ_JACRSZ010000007.1"/>
</dbReference>
<dbReference type="InterPro" id="IPR041492">
    <property type="entry name" value="HAD_2"/>
</dbReference>
<evidence type="ECO:0000313" key="1">
    <source>
        <dbReference type="EMBL" id="MBC8573145.1"/>
    </source>
</evidence>
<name>A0ABR7NAG6_9FIRM</name>
<dbReference type="SUPFAM" id="SSF56784">
    <property type="entry name" value="HAD-like"/>
    <property type="match status" value="1"/>
</dbReference>
<dbReference type="Gene3D" id="1.10.150.240">
    <property type="entry name" value="Putative phosphatase, domain 2"/>
    <property type="match status" value="1"/>
</dbReference>
<sequence length="224" mass="25185">MYQIVLFDLDGTLTDSGLGITNAVAYALEKFGIHEEDHSKLNVFVGPPLKDSFARYYGLSSEECERGITYYREYYQDKGLLENEVYPGIPGLLKYLKETGRKVILATSKPEFFTSQIMEHFHLDQYFDLITGASMDEKRVEKADVIRYALEKAGITDVTNTVMVGDREYDILGAKENGLDSIGVLYGYGSREELEAAGAGQIAETVEELWKILRQNSVTKGNFT</sequence>
<organism evidence="1 2">
    <name type="scientific">Jingyaoa shaoxingensis</name>
    <dbReference type="NCBI Taxonomy" id="2763671"/>
    <lineage>
        <taxon>Bacteria</taxon>
        <taxon>Bacillati</taxon>
        <taxon>Bacillota</taxon>
        <taxon>Clostridia</taxon>
        <taxon>Lachnospirales</taxon>
        <taxon>Lachnospiraceae</taxon>
        <taxon>Jingyaoa</taxon>
    </lineage>
</organism>